<dbReference type="EMBL" id="JANSUY010000001">
    <property type="protein sequence ID" value="MCR9013915.1"/>
    <property type="molecule type" value="Genomic_DNA"/>
</dbReference>
<proteinExistence type="predicted"/>
<dbReference type="Proteomes" id="UP001142175">
    <property type="component" value="Unassembled WGS sequence"/>
</dbReference>
<name>A0A9X2P822_9BACT</name>
<reference evidence="2" key="1">
    <citation type="submission" date="2022-08" db="EMBL/GenBank/DDBJ databases">
        <authorList>
            <person name="Zhang D."/>
        </authorList>
    </citation>
    <scope>NUCLEOTIDE SEQUENCE</scope>
    <source>
        <strain evidence="2">XJ19-11</strain>
    </source>
</reference>
<keyword evidence="1" id="KW-0472">Membrane</keyword>
<protein>
    <submittedName>
        <fullName evidence="2">Uncharacterized protein</fullName>
    </submittedName>
</protein>
<evidence type="ECO:0000256" key="1">
    <source>
        <dbReference type="SAM" id="Phobius"/>
    </source>
</evidence>
<gene>
    <name evidence="2" type="ORF">NU887_02645</name>
</gene>
<evidence type="ECO:0000313" key="2">
    <source>
        <dbReference type="EMBL" id="MCR9013915.1"/>
    </source>
</evidence>
<evidence type="ECO:0000313" key="3">
    <source>
        <dbReference type="Proteomes" id="UP001142175"/>
    </source>
</evidence>
<keyword evidence="1" id="KW-0812">Transmembrane</keyword>
<keyword evidence="1" id="KW-1133">Transmembrane helix</keyword>
<organism evidence="2 3">
    <name type="scientific">Aquiflexum gelatinilyticum</name>
    <dbReference type="NCBI Taxonomy" id="2961943"/>
    <lineage>
        <taxon>Bacteria</taxon>
        <taxon>Pseudomonadati</taxon>
        <taxon>Bacteroidota</taxon>
        <taxon>Cytophagia</taxon>
        <taxon>Cytophagales</taxon>
        <taxon>Cyclobacteriaceae</taxon>
        <taxon>Aquiflexum</taxon>
    </lineage>
</organism>
<comment type="caution">
    <text evidence="2">The sequence shown here is derived from an EMBL/GenBank/DDBJ whole genome shotgun (WGS) entry which is preliminary data.</text>
</comment>
<dbReference type="RefSeq" id="WP_258421806.1">
    <property type="nucleotide sequence ID" value="NZ_JANSUY010000001.1"/>
</dbReference>
<accession>A0A9X2P822</accession>
<keyword evidence="3" id="KW-1185">Reference proteome</keyword>
<sequence>MRQNSITTIVPVKKDKIELLLKLLDGIKTDLDLGNPPEFEKLNVIHYARWVVIDYGKSWIDDLTPRIPKLVFVVDFDGDVDVFLKSFCSDTSDILDKVYGFCEGFPEGEKRTPESRFSFLKNNVVKDAAVYIGAPGRTVQQIKDENNLRNFIRNYLDSRDWKDVSAHTIHKKIKEEVLKKEEFLFLRKKTKMPGINWLGLVFLGLVLIVLLPLIIVWLLIVHFFYERKDVNFTKKRSGLDSAYLDELEKYEDWKNQNQFTQLVDMKEGKVRLITIKAMFALSKELIKFVFVQGKLMGIPTIHFAKWVMFEDNSRVLFFSNFDGSWQQYLGDFIDNSGWGLTGIFSNTKVFPKTNFLLTGGAYDEEHFLAWSRNSELITNVWYSAYPDLSIKNVNNNTKIRVQLMKSLSERKAAKFLKLI</sequence>
<feature type="transmembrane region" description="Helical" evidence="1">
    <location>
        <begin position="197"/>
        <end position="225"/>
    </location>
</feature>
<dbReference type="AlphaFoldDB" id="A0A9X2P822"/>